<dbReference type="SUPFAM" id="SSF56925">
    <property type="entry name" value="OMPA-like"/>
    <property type="match status" value="1"/>
</dbReference>
<name>A0A7W8J889_9BACT</name>
<evidence type="ECO:0000259" key="3">
    <source>
        <dbReference type="Pfam" id="PF13505"/>
    </source>
</evidence>
<keyword evidence="1 2" id="KW-0732">Signal</keyword>
<comment type="caution">
    <text evidence="4">The sequence shown here is derived from an EMBL/GenBank/DDBJ whole genome shotgun (WGS) entry which is preliminary data.</text>
</comment>
<evidence type="ECO:0000313" key="5">
    <source>
        <dbReference type="Proteomes" id="UP000569092"/>
    </source>
</evidence>
<dbReference type="Proteomes" id="UP000569092">
    <property type="component" value="Unassembled WGS sequence"/>
</dbReference>
<proteinExistence type="predicted"/>
<organism evidence="4 5">
    <name type="scientific">Tunturiibacter lichenicola</name>
    <dbReference type="NCBI Taxonomy" id="2051959"/>
    <lineage>
        <taxon>Bacteria</taxon>
        <taxon>Pseudomonadati</taxon>
        <taxon>Acidobacteriota</taxon>
        <taxon>Terriglobia</taxon>
        <taxon>Terriglobales</taxon>
        <taxon>Acidobacteriaceae</taxon>
        <taxon>Tunturiibacter</taxon>
    </lineage>
</organism>
<evidence type="ECO:0000313" key="4">
    <source>
        <dbReference type="EMBL" id="MBB5343137.1"/>
    </source>
</evidence>
<feature type="chain" id="PRO_5031541008" description="Outer membrane protein beta-barrel domain-containing protein" evidence="2">
    <location>
        <begin position="23"/>
        <end position="175"/>
    </location>
</feature>
<accession>A0A7W8J889</accession>
<dbReference type="AlphaFoldDB" id="A0A7W8J889"/>
<evidence type="ECO:0000256" key="2">
    <source>
        <dbReference type="SAM" id="SignalP"/>
    </source>
</evidence>
<dbReference type="EMBL" id="JACHDZ010000001">
    <property type="protein sequence ID" value="MBB5343137.1"/>
    <property type="molecule type" value="Genomic_DNA"/>
</dbReference>
<feature type="domain" description="Outer membrane protein beta-barrel" evidence="3">
    <location>
        <begin position="14"/>
        <end position="174"/>
    </location>
</feature>
<reference evidence="4 5" key="1">
    <citation type="submission" date="2020-08" db="EMBL/GenBank/DDBJ databases">
        <title>Genomic Encyclopedia of Type Strains, Phase IV (KMG-V): Genome sequencing to study the core and pangenomes of soil and plant-associated prokaryotes.</title>
        <authorList>
            <person name="Whitman W."/>
        </authorList>
    </citation>
    <scope>NUCLEOTIDE SEQUENCE [LARGE SCALE GENOMIC DNA]</scope>
    <source>
        <strain evidence="4 5">M8US30</strain>
    </source>
</reference>
<dbReference type="Gene3D" id="2.40.160.20">
    <property type="match status" value="1"/>
</dbReference>
<dbReference type="Pfam" id="PF13505">
    <property type="entry name" value="OMP_b-brl"/>
    <property type="match status" value="1"/>
</dbReference>
<feature type="signal peptide" evidence="2">
    <location>
        <begin position="1"/>
        <end position="22"/>
    </location>
</feature>
<protein>
    <recommendedName>
        <fullName evidence="3">Outer membrane protein beta-barrel domain-containing protein</fullName>
    </recommendedName>
</protein>
<evidence type="ECO:0000256" key="1">
    <source>
        <dbReference type="ARBA" id="ARBA00022729"/>
    </source>
</evidence>
<dbReference type="InterPro" id="IPR027385">
    <property type="entry name" value="Beta-barrel_OMP"/>
</dbReference>
<dbReference type="InterPro" id="IPR011250">
    <property type="entry name" value="OMP/PagP_B-barrel"/>
</dbReference>
<sequence length="175" mass="19611">MLTKVVFFLGLLGAASMLSAQANPTATRAGDLKIGGGFSTADSDYGDRFNGGAAYFDFDFLPHIGVTGEFHFVKDQNDLYEKTYEVGGRYFREYRRFVPYGKVLYGRGVFNFPVNPDGFRPNLAYNLIAAGIGTDYKVKSYLYVRADWEYQQWFGFAGSSLTPNILTLGAAYRFR</sequence>
<gene>
    <name evidence="4" type="ORF">HDF10_001087</name>
</gene>